<proteinExistence type="predicted"/>
<organism evidence="1 2">
    <name type="scientific">Pseudochryseolinea flava</name>
    <dbReference type="NCBI Taxonomy" id="2059302"/>
    <lineage>
        <taxon>Bacteria</taxon>
        <taxon>Pseudomonadati</taxon>
        <taxon>Bacteroidota</taxon>
        <taxon>Cytophagia</taxon>
        <taxon>Cytophagales</taxon>
        <taxon>Fulvivirgaceae</taxon>
        <taxon>Pseudochryseolinea</taxon>
    </lineage>
</organism>
<accession>A0A364YAA9</accession>
<evidence type="ECO:0008006" key="3">
    <source>
        <dbReference type="Google" id="ProtNLM"/>
    </source>
</evidence>
<evidence type="ECO:0000313" key="1">
    <source>
        <dbReference type="EMBL" id="RAW03269.1"/>
    </source>
</evidence>
<protein>
    <recommendedName>
        <fullName evidence="3">Outer membrane protein beta-barrel domain-containing protein</fullName>
    </recommendedName>
</protein>
<name>A0A364YAA9_9BACT</name>
<reference evidence="1 2" key="1">
    <citation type="submission" date="2018-06" db="EMBL/GenBank/DDBJ databases">
        <title>Chryseolinea flavus sp. nov., a member of the phylum Bacteroidetes isolated from soil.</title>
        <authorList>
            <person name="Li Y."/>
            <person name="Wang J."/>
        </authorList>
    </citation>
    <scope>NUCLEOTIDE SEQUENCE [LARGE SCALE GENOMIC DNA]</scope>
    <source>
        <strain evidence="1 2">SDU1-6</strain>
    </source>
</reference>
<dbReference type="AlphaFoldDB" id="A0A364YAA9"/>
<sequence length="223" mass="25041">MPTTQNNPMLSKQGDAIASVSSGISGTGVQGAIAATNHFAFTASGMYADNSIDNEGEFRKHKAIEFGFGYFRKGRAHFDIFGGMGWAKGEATIQTWGLLSDSYEKQFSGEYKKYFLQSSLGLSRRYVEGAISTRLTAIRFSTLHYAEEGESIWVTKKPRVFFEPAFTFRVFPGARKFFFVGQASLSLFMNKKDEMIYDDDYNFRYEPLHLSVGAGFKFGRNTD</sequence>
<comment type="caution">
    <text evidence="1">The sequence shown here is derived from an EMBL/GenBank/DDBJ whole genome shotgun (WGS) entry which is preliminary data.</text>
</comment>
<dbReference type="EMBL" id="QMFY01000001">
    <property type="protein sequence ID" value="RAW03269.1"/>
    <property type="molecule type" value="Genomic_DNA"/>
</dbReference>
<dbReference type="Proteomes" id="UP000251889">
    <property type="component" value="Unassembled WGS sequence"/>
</dbReference>
<keyword evidence="2" id="KW-1185">Reference proteome</keyword>
<evidence type="ECO:0000313" key="2">
    <source>
        <dbReference type="Proteomes" id="UP000251889"/>
    </source>
</evidence>
<gene>
    <name evidence="1" type="ORF">DQQ10_04070</name>
</gene>